<comment type="similarity">
    <text evidence="1 3">Belongs to the short-chain dehydrogenases/reductases (SDR) family.</text>
</comment>
<comment type="caution">
    <text evidence="4">The sequence shown here is derived from an EMBL/GenBank/DDBJ whole genome shotgun (WGS) entry which is preliminary data.</text>
</comment>
<dbReference type="PANTHER" id="PTHR44196:SF2">
    <property type="entry name" value="SHORT-CHAIN DEHYDROGENASE-RELATED"/>
    <property type="match status" value="1"/>
</dbReference>
<evidence type="ECO:0000256" key="1">
    <source>
        <dbReference type="ARBA" id="ARBA00006484"/>
    </source>
</evidence>
<proteinExistence type="inferred from homology"/>
<dbReference type="PRINTS" id="PR00081">
    <property type="entry name" value="GDHRDH"/>
</dbReference>
<evidence type="ECO:0000256" key="2">
    <source>
        <dbReference type="ARBA" id="ARBA00023002"/>
    </source>
</evidence>
<evidence type="ECO:0000256" key="3">
    <source>
        <dbReference type="RuleBase" id="RU000363"/>
    </source>
</evidence>
<dbReference type="Pfam" id="PF00106">
    <property type="entry name" value="adh_short"/>
    <property type="match status" value="1"/>
</dbReference>
<dbReference type="PIRSF" id="PIRSF000126">
    <property type="entry name" value="11-beta-HSD1"/>
    <property type="match status" value="1"/>
</dbReference>
<sequence>MSERETQPRKTGIALVTGAASGIGRELTRQFARHGHDVCPVDRDDAGLEALEADLASEPGSVVSSITVDLTASDAVARVEERVAETGRVVDTLVNNAGVPVYGRFGETDWGDERSMIRLNVETVTALTDRFVDDMLERGSGRVLNTASLAGVVPTPTAAVYGGTKAYVLSFSLALADELADDGITVTALCPGETETAFMRRGGMERSAVACGELLDPAMVAEAGYEGLMAGERIVVPGRRDRFRYHVSKLLPRRVAAWLSRRTWSGSRR</sequence>
<dbReference type="CDD" id="cd05233">
    <property type="entry name" value="SDR_c"/>
    <property type="match status" value="1"/>
</dbReference>
<evidence type="ECO:0000313" key="5">
    <source>
        <dbReference type="Proteomes" id="UP001595821"/>
    </source>
</evidence>
<dbReference type="PROSITE" id="PS00061">
    <property type="entry name" value="ADH_SHORT"/>
    <property type="match status" value="1"/>
</dbReference>
<accession>A0ABD5NUR2</accession>
<dbReference type="Proteomes" id="UP001595821">
    <property type="component" value="Unassembled WGS sequence"/>
</dbReference>
<organism evidence="4 5">
    <name type="scientific">Natribaculum luteum</name>
    <dbReference type="NCBI Taxonomy" id="1586232"/>
    <lineage>
        <taxon>Archaea</taxon>
        <taxon>Methanobacteriati</taxon>
        <taxon>Methanobacteriota</taxon>
        <taxon>Stenosarchaea group</taxon>
        <taxon>Halobacteria</taxon>
        <taxon>Halobacteriales</taxon>
        <taxon>Natrialbaceae</taxon>
        <taxon>Natribaculum</taxon>
    </lineage>
</organism>
<evidence type="ECO:0000313" key="4">
    <source>
        <dbReference type="EMBL" id="MFC4245757.1"/>
    </source>
</evidence>
<dbReference type="GO" id="GO:0016491">
    <property type="term" value="F:oxidoreductase activity"/>
    <property type="evidence" value="ECO:0007669"/>
    <property type="project" value="UniProtKB-KW"/>
</dbReference>
<dbReference type="EC" id="1.-.-.-" evidence="4"/>
<protein>
    <submittedName>
        <fullName evidence="4">SDR family NAD(P)-dependent oxidoreductase</fullName>
        <ecNumber evidence="4">1.-.-.-</ecNumber>
    </submittedName>
</protein>
<dbReference type="InterPro" id="IPR020904">
    <property type="entry name" value="Sc_DH/Rdtase_CS"/>
</dbReference>
<gene>
    <name evidence="4" type="ORF">ACFOZ7_01855</name>
</gene>
<dbReference type="PANTHER" id="PTHR44196">
    <property type="entry name" value="DEHYDROGENASE/REDUCTASE SDR FAMILY MEMBER 7B"/>
    <property type="match status" value="1"/>
</dbReference>
<reference evidence="4 5" key="1">
    <citation type="journal article" date="2014" name="Int. J. Syst. Evol. Microbiol.">
        <title>Complete genome sequence of Corynebacterium casei LMG S-19264T (=DSM 44701T), isolated from a smear-ripened cheese.</title>
        <authorList>
            <consortium name="US DOE Joint Genome Institute (JGI-PGF)"/>
            <person name="Walter F."/>
            <person name="Albersmeier A."/>
            <person name="Kalinowski J."/>
            <person name="Ruckert C."/>
        </authorList>
    </citation>
    <scope>NUCLEOTIDE SEQUENCE [LARGE SCALE GENOMIC DNA]</scope>
    <source>
        <strain evidence="4 5">IBRC-M 10912</strain>
    </source>
</reference>
<dbReference type="EMBL" id="JBHSDJ010000003">
    <property type="protein sequence ID" value="MFC4245757.1"/>
    <property type="molecule type" value="Genomic_DNA"/>
</dbReference>
<keyword evidence="2 4" id="KW-0560">Oxidoreductase</keyword>
<dbReference type="InterPro" id="IPR002347">
    <property type="entry name" value="SDR_fam"/>
</dbReference>
<dbReference type="RefSeq" id="WP_246969042.1">
    <property type="nucleotide sequence ID" value="NZ_CP095397.1"/>
</dbReference>
<dbReference type="AlphaFoldDB" id="A0ABD5NUR2"/>
<dbReference type="SUPFAM" id="SSF51735">
    <property type="entry name" value="NAD(P)-binding Rossmann-fold domains"/>
    <property type="match status" value="1"/>
</dbReference>
<dbReference type="Gene3D" id="3.40.50.720">
    <property type="entry name" value="NAD(P)-binding Rossmann-like Domain"/>
    <property type="match status" value="1"/>
</dbReference>
<dbReference type="InterPro" id="IPR036291">
    <property type="entry name" value="NAD(P)-bd_dom_sf"/>
</dbReference>
<dbReference type="GeneID" id="71855290"/>
<name>A0ABD5NUR2_9EURY</name>
<dbReference type="PRINTS" id="PR00080">
    <property type="entry name" value="SDRFAMILY"/>
</dbReference>